<name>A0AA86SQ19_9FABA</name>
<gene>
    <name evidence="2" type="ORF">AYBTSS11_LOCUS22281</name>
</gene>
<evidence type="ECO:0000313" key="2">
    <source>
        <dbReference type="EMBL" id="CAJ1969481.1"/>
    </source>
</evidence>
<feature type="region of interest" description="Disordered" evidence="1">
    <location>
        <begin position="1"/>
        <end position="30"/>
    </location>
</feature>
<accession>A0AA86SQ19</accession>
<dbReference type="EMBL" id="OY731404">
    <property type="protein sequence ID" value="CAJ1969481.1"/>
    <property type="molecule type" value="Genomic_DNA"/>
</dbReference>
<sequence length="89" mass="9442">DGKERKKVKHNEKGKSGTVMVGKRRGGGDGVGREVMDGCKRGVRVTLVVGNNGGEGEGLAAVCASFQRLPISIFQCRVGGGRWFLAVRL</sequence>
<feature type="non-terminal residue" evidence="2">
    <location>
        <position position="1"/>
    </location>
</feature>
<evidence type="ECO:0000313" key="3">
    <source>
        <dbReference type="Proteomes" id="UP001189624"/>
    </source>
</evidence>
<organism evidence="2 3">
    <name type="scientific">Sphenostylis stenocarpa</name>
    <dbReference type="NCBI Taxonomy" id="92480"/>
    <lineage>
        <taxon>Eukaryota</taxon>
        <taxon>Viridiplantae</taxon>
        <taxon>Streptophyta</taxon>
        <taxon>Embryophyta</taxon>
        <taxon>Tracheophyta</taxon>
        <taxon>Spermatophyta</taxon>
        <taxon>Magnoliopsida</taxon>
        <taxon>eudicotyledons</taxon>
        <taxon>Gunneridae</taxon>
        <taxon>Pentapetalae</taxon>
        <taxon>rosids</taxon>
        <taxon>fabids</taxon>
        <taxon>Fabales</taxon>
        <taxon>Fabaceae</taxon>
        <taxon>Papilionoideae</taxon>
        <taxon>50 kb inversion clade</taxon>
        <taxon>NPAAA clade</taxon>
        <taxon>indigoferoid/millettioid clade</taxon>
        <taxon>Phaseoleae</taxon>
        <taxon>Sphenostylis</taxon>
    </lineage>
</organism>
<feature type="compositionally biased region" description="Basic residues" evidence="1">
    <location>
        <begin position="1"/>
        <end position="12"/>
    </location>
</feature>
<reference evidence="2" key="1">
    <citation type="submission" date="2023-10" db="EMBL/GenBank/DDBJ databases">
        <authorList>
            <person name="Domelevo Entfellner J.-B."/>
        </authorList>
    </citation>
    <scope>NUCLEOTIDE SEQUENCE</scope>
</reference>
<proteinExistence type="predicted"/>
<dbReference type="AlphaFoldDB" id="A0AA86SQ19"/>
<protein>
    <submittedName>
        <fullName evidence="2">Uncharacterized protein</fullName>
    </submittedName>
</protein>
<evidence type="ECO:0000256" key="1">
    <source>
        <dbReference type="SAM" id="MobiDB-lite"/>
    </source>
</evidence>
<keyword evidence="3" id="KW-1185">Reference proteome</keyword>
<dbReference type="Gramene" id="rna-AYBTSS11_LOCUS22281">
    <property type="protein sequence ID" value="CAJ1969481.1"/>
    <property type="gene ID" value="gene-AYBTSS11_LOCUS22281"/>
</dbReference>
<dbReference type="Proteomes" id="UP001189624">
    <property type="component" value="Chromosome 7"/>
</dbReference>